<organism evidence="1 2">
    <name type="scientific">Paenibacillus allorhizosphaerae</name>
    <dbReference type="NCBI Taxonomy" id="2849866"/>
    <lineage>
        <taxon>Bacteria</taxon>
        <taxon>Bacillati</taxon>
        <taxon>Bacillota</taxon>
        <taxon>Bacilli</taxon>
        <taxon>Bacillales</taxon>
        <taxon>Paenibacillaceae</taxon>
        <taxon>Paenibacillus</taxon>
    </lineage>
</organism>
<proteinExistence type="predicted"/>
<keyword evidence="2" id="KW-1185">Reference proteome</keyword>
<evidence type="ECO:0008006" key="3">
    <source>
        <dbReference type="Google" id="ProtNLM"/>
    </source>
</evidence>
<accession>A0ABN7TIS7</accession>
<reference evidence="1 2" key="1">
    <citation type="submission" date="2021-06" db="EMBL/GenBank/DDBJ databases">
        <authorList>
            <person name="Criscuolo A."/>
        </authorList>
    </citation>
    <scope>NUCLEOTIDE SEQUENCE [LARGE SCALE GENOMIC DNA]</scope>
    <source>
        <strain evidence="2">CIP 111802</strain>
    </source>
</reference>
<evidence type="ECO:0000313" key="2">
    <source>
        <dbReference type="Proteomes" id="UP000730618"/>
    </source>
</evidence>
<name>A0ABN7TIS7_9BACL</name>
<comment type="caution">
    <text evidence="1">The sequence shown here is derived from an EMBL/GenBank/DDBJ whole genome shotgun (WGS) entry which is preliminary data.</text>
</comment>
<gene>
    <name evidence="1" type="ORF">PAECIP111802_01994</name>
</gene>
<dbReference type="Proteomes" id="UP000730618">
    <property type="component" value="Unassembled WGS sequence"/>
</dbReference>
<sequence>MDQFAKVLHSFHLSGDAITRLSGGQNTSIRVQHAVLKPVEDERHYEWMLRIIEKLSPREYRLSKPIRSVNGTFVSEGWICTRFEQGHEAKGRVEEKLRVSRSFHRDLSHISAKDFPLADHPWSKSHRIAWQEDGLPHDMPKEAHDVLTGLLRKVNRDGHYKMQLIHGDLAGNILFDETLPPLIIDFSPTIAPVEYAEAILVCDCIAWQGSTLSELRLLPGDEFYKEMIIRAIIFRLSVSAILSKGNITPFFQDYNAFKPIIDDYI</sequence>
<evidence type="ECO:0000313" key="1">
    <source>
        <dbReference type="EMBL" id="CAG7633912.1"/>
    </source>
</evidence>
<dbReference type="EMBL" id="CAJVCE010000004">
    <property type="protein sequence ID" value="CAG7633912.1"/>
    <property type="molecule type" value="Genomic_DNA"/>
</dbReference>
<protein>
    <recommendedName>
        <fullName evidence="3">Aminoglycoside phosphotransferase domain-containing protein</fullName>
    </recommendedName>
</protein>